<organism evidence="1 2">
    <name type="scientific">Paenibacillus auburnensis</name>
    <dbReference type="NCBI Taxonomy" id="2905649"/>
    <lineage>
        <taxon>Bacteria</taxon>
        <taxon>Bacillati</taxon>
        <taxon>Bacillota</taxon>
        <taxon>Bacilli</taxon>
        <taxon>Bacillales</taxon>
        <taxon>Paenibacillaceae</taxon>
        <taxon>Paenibacillus</taxon>
    </lineage>
</organism>
<evidence type="ECO:0000313" key="2">
    <source>
        <dbReference type="Proteomes" id="UP000838324"/>
    </source>
</evidence>
<evidence type="ECO:0008006" key="3">
    <source>
        <dbReference type="Google" id="ProtNLM"/>
    </source>
</evidence>
<keyword evidence="2" id="KW-1185">Reference proteome</keyword>
<reference evidence="1" key="1">
    <citation type="submission" date="2022-01" db="EMBL/GenBank/DDBJ databases">
        <authorList>
            <person name="Criscuolo A."/>
        </authorList>
    </citation>
    <scope>NUCLEOTIDE SEQUENCE</scope>
    <source>
        <strain evidence="1">CIP111892</strain>
    </source>
</reference>
<proteinExistence type="predicted"/>
<dbReference type="RefSeq" id="WP_236334324.1">
    <property type="nucleotide sequence ID" value="NZ_CAKMMG010000003.1"/>
</dbReference>
<sequence length="415" mass="45698">MKLNDKEYLRLASFMDTVPNDVQTGSTICGMLPDYEKDMDTRSVTEETPADSRLLDLKLAARWSAPEAAGYAFTNENDDRWIIFVYKPDDLLENLKTLLSGENPLMKQAAQFLRANRGSGACFVTGFGLGGTLALYAAGFAEDVYGVVFDAPGIGQLSEAQGTSQAQIRNILAHNSMISALGNHSERLQFAGPSDVTASGPQLGHADCHWYRTDSSGDIITGHSGEAFGLLSKLNILFEEGSRLDEVSAAFLRVAGLQDSGAGELFHAVLPLSERMDPGRIREALTQIAAQYDRHVQAIWRNWKSDMNSHARKLGQEELGAAFLEHSESAMQEASALLEELYRITEAFLCVLILYGQDGSRMPDLLEELLTSLAEPMTARLEWLSLQMTGELDGLMEMSLNAAFVWPDLHFDFKE</sequence>
<protein>
    <recommendedName>
        <fullName evidence="3">DUF2974 domain-containing protein</fullName>
    </recommendedName>
</protein>
<dbReference type="SUPFAM" id="SSF53474">
    <property type="entry name" value="alpha/beta-Hydrolases"/>
    <property type="match status" value="1"/>
</dbReference>
<dbReference type="Proteomes" id="UP000838324">
    <property type="component" value="Unassembled WGS sequence"/>
</dbReference>
<dbReference type="InterPro" id="IPR029058">
    <property type="entry name" value="AB_hydrolase_fold"/>
</dbReference>
<name>A0ABM9CAH4_9BACL</name>
<evidence type="ECO:0000313" key="1">
    <source>
        <dbReference type="EMBL" id="CAH1207658.1"/>
    </source>
</evidence>
<dbReference type="EMBL" id="CAKMMG010000003">
    <property type="protein sequence ID" value="CAH1207658.1"/>
    <property type="molecule type" value="Genomic_DNA"/>
</dbReference>
<comment type="caution">
    <text evidence="1">The sequence shown here is derived from an EMBL/GenBank/DDBJ whole genome shotgun (WGS) entry which is preliminary data.</text>
</comment>
<gene>
    <name evidence="1" type="ORF">PAECIP111892_02958</name>
</gene>
<accession>A0ABM9CAH4</accession>